<name>A0ABQ2CW90_9DEIO</name>
<protein>
    <recommendedName>
        <fullName evidence="3">Hydrolase</fullName>
    </recommendedName>
</protein>
<dbReference type="SFLD" id="SFLDG01129">
    <property type="entry name" value="C1.5:_HAD__Beta-PGM__Phosphata"/>
    <property type="match status" value="1"/>
</dbReference>
<dbReference type="EMBL" id="BMOD01000002">
    <property type="protein sequence ID" value="GGJ23260.1"/>
    <property type="molecule type" value="Genomic_DNA"/>
</dbReference>
<comment type="caution">
    <text evidence="1">The sequence shown here is derived from an EMBL/GenBank/DDBJ whole genome shotgun (WGS) entry which is preliminary data.</text>
</comment>
<dbReference type="InterPro" id="IPR006439">
    <property type="entry name" value="HAD-SF_hydro_IA"/>
</dbReference>
<dbReference type="Gene3D" id="1.10.150.240">
    <property type="entry name" value="Putative phosphatase, domain 2"/>
    <property type="match status" value="1"/>
</dbReference>
<dbReference type="Pfam" id="PF00702">
    <property type="entry name" value="Hydrolase"/>
    <property type="match status" value="1"/>
</dbReference>
<dbReference type="NCBIfam" id="TIGR01549">
    <property type="entry name" value="HAD-SF-IA-v1"/>
    <property type="match status" value="1"/>
</dbReference>
<dbReference type="NCBIfam" id="TIGR01509">
    <property type="entry name" value="HAD-SF-IA-v3"/>
    <property type="match status" value="1"/>
</dbReference>
<dbReference type="PRINTS" id="PR00413">
    <property type="entry name" value="HADHALOGNASE"/>
</dbReference>
<dbReference type="RefSeq" id="WP_188999901.1">
    <property type="nucleotide sequence ID" value="NZ_BMOD01000002.1"/>
</dbReference>
<gene>
    <name evidence="1" type="ORF">GCM10008938_06800</name>
</gene>
<dbReference type="Proteomes" id="UP000632222">
    <property type="component" value="Unassembled WGS sequence"/>
</dbReference>
<dbReference type="PANTHER" id="PTHR43611:SF3">
    <property type="entry name" value="FLAVIN MONONUCLEOTIDE HYDROLASE 1, CHLOROPLATIC"/>
    <property type="match status" value="1"/>
</dbReference>
<dbReference type="SUPFAM" id="SSF56784">
    <property type="entry name" value="HAD-like"/>
    <property type="match status" value="1"/>
</dbReference>
<organism evidence="1 2">
    <name type="scientific">Deinococcus roseus</name>
    <dbReference type="NCBI Taxonomy" id="392414"/>
    <lineage>
        <taxon>Bacteria</taxon>
        <taxon>Thermotogati</taxon>
        <taxon>Deinococcota</taxon>
        <taxon>Deinococci</taxon>
        <taxon>Deinococcales</taxon>
        <taxon>Deinococcaceae</taxon>
        <taxon>Deinococcus</taxon>
    </lineage>
</organism>
<evidence type="ECO:0008006" key="3">
    <source>
        <dbReference type="Google" id="ProtNLM"/>
    </source>
</evidence>
<dbReference type="SFLD" id="SFLDS00003">
    <property type="entry name" value="Haloacid_Dehalogenase"/>
    <property type="match status" value="1"/>
</dbReference>
<evidence type="ECO:0000313" key="2">
    <source>
        <dbReference type="Proteomes" id="UP000632222"/>
    </source>
</evidence>
<dbReference type="CDD" id="cd02603">
    <property type="entry name" value="HAD_sEH-N_like"/>
    <property type="match status" value="1"/>
</dbReference>
<accession>A0ABQ2CW90</accession>
<dbReference type="InterPro" id="IPR023214">
    <property type="entry name" value="HAD_sf"/>
</dbReference>
<proteinExistence type="predicted"/>
<dbReference type="InterPro" id="IPR023198">
    <property type="entry name" value="PGP-like_dom2"/>
</dbReference>
<dbReference type="PANTHER" id="PTHR43611">
    <property type="entry name" value="ALPHA-D-GLUCOSE 1-PHOSPHATE PHOSPHATASE"/>
    <property type="match status" value="1"/>
</dbReference>
<dbReference type="Gene3D" id="3.40.50.1000">
    <property type="entry name" value="HAD superfamily/HAD-like"/>
    <property type="match status" value="1"/>
</dbReference>
<keyword evidence="2" id="KW-1185">Reference proteome</keyword>
<sequence>MKAITFDWGGVFTQNTFDGRSTGRIAERYNLDVEKVRAVYFAHVHQLELGKWNLETFFENLMQEVGFSAPLEEVIELYLGSVLENPPMYAFLPTIPQNFKVGLLSNNYPVLSDRLKADPRWSRFDAMVYSNEIGSKKPSPESFHALVQATGVTAENSVFIDDVEENLAAARALGFSTILYHHAEHDRFLQELEAWMNS</sequence>
<evidence type="ECO:0000313" key="1">
    <source>
        <dbReference type="EMBL" id="GGJ23260.1"/>
    </source>
</evidence>
<reference evidence="2" key="1">
    <citation type="journal article" date="2019" name="Int. J. Syst. Evol. Microbiol.">
        <title>The Global Catalogue of Microorganisms (GCM) 10K type strain sequencing project: providing services to taxonomists for standard genome sequencing and annotation.</title>
        <authorList>
            <consortium name="The Broad Institute Genomics Platform"/>
            <consortium name="The Broad Institute Genome Sequencing Center for Infectious Disease"/>
            <person name="Wu L."/>
            <person name="Ma J."/>
        </authorList>
    </citation>
    <scope>NUCLEOTIDE SEQUENCE [LARGE SCALE GENOMIC DNA]</scope>
    <source>
        <strain evidence="2">JCM 14370</strain>
    </source>
</reference>
<dbReference type="InterPro" id="IPR036412">
    <property type="entry name" value="HAD-like_sf"/>
</dbReference>